<keyword evidence="2" id="KW-1185">Reference proteome</keyword>
<dbReference type="Gene3D" id="3.40.50.150">
    <property type="entry name" value="Vaccinia Virus protein VP39"/>
    <property type="match status" value="1"/>
</dbReference>
<dbReference type="KEGG" id="mtw:CQW49_09720"/>
<dbReference type="Proteomes" id="UP000230709">
    <property type="component" value="Chromosome"/>
</dbReference>
<dbReference type="EMBL" id="CP023737">
    <property type="protein sequence ID" value="ATQ68130.1"/>
    <property type="molecule type" value="Genomic_DNA"/>
</dbReference>
<dbReference type="Pfam" id="PF13578">
    <property type="entry name" value="Methyltransf_24"/>
    <property type="match status" value="1"/>
</dbReference>
<dbReference type="InterPro" id="IPR029063">
    <property type="entry name" value="SAM-dependent_MTases_sf"/>
</dbReference>
<evidence type="ECO:0000313" key="2">
    <source>
        <dbReference type="Proteomes" id="UP000230709"/>
    </source>
</evidence>
<evidence type="ECO:0000313" key="1">
    <source>
        <dbReference type="EMBL" id="ATQ68130.1"/>
    </source>
</evidence>
<evidence type="ECO:0008006" key="3">
    <source>
        <dbReference type="Google" id="ProtNLM"/>
    </source>
</evidence>
<protein>
    <recommendedName>
        <fullName evidence="3">Class I SAM-dependent methyltransferase</fullName>
    </recommendedName>
</protein>
<dbReference type="STRING" id="595536.GCA_000178815_03214"/>
<reference evidence="2" key="1">
    <citation type="submission" date="2017-10" db="EMBL/GenBank/DDBJ databases">
        <title>Completed PacBio SMRT sequence of Methylosinus trichosporium OB3b reveals presence of a third large plasmid.</title>
        <authorList>
            <person name="Charles T.C."/>
            <person name="Lynch M.D.J."/>
            <person name="Heil J.R."/>
            <person name="Cheng J."/>
        </authorList>
    </citation>
    <scope>NUCLEOTIDE SEQUENCE [LARGE SCALE GENOMIC DNA]</scope>
    <source>
        <strain evidence="2">OB3b</strain>
    </source>
</reference>
<gene>
    <name evidence="1" type="ORF">CQW49_09720</name>
</gene>
<dbReference type="AlphaFoldDB" id="A0A2D2CZH0"/>
<accession>A0A2D2CZH0</accession>
<proteinExistence type="predicted"/>
<organism evidence="1 2">
    <name type="scientific">Methylosinus trichosporium (strain ATCC 35070 / NCIMB 11131 / UNIQEM 75 / OB3b)</name>
    <dbReference type="NCBI Taxonomy" id="595536"/>
    <lineage>
        <taxon>Bacteria</taxon>
        <taxon>Pseudomonadati</taxon>
        <taxon>Pseudomonadota</taxon>
        <taxon>Alphaproteobacteria</taxon>
        <taxon>Hyphomicrobiales</taxon>
        <taxon>Methylocystaceae</taxon>
        <taxon>Methylosinus</taxon>
    </lineage>
</organism>
<name>A0A2D2CZH0_METT3</name>
<sequence length="303" mass="34169">MVHISNFGDVEAPGLVLPPGMISESERRFLYWLASSKHTGVGEVVEIGTWLGCSTLHLAAGLRDAGRGQKLHTHDDYVWRPGMGEKSGLTIEEGQSFFPNFLVNVEPLRSHIDPKVASAIDLGWTDGQIETLVIDAPKSWRTIRRLFKQLAPFFIPGKTRIAFQDYLHFPSYELAIYTASLDMLEPQVVVLEGSTVMFLVTAPVPEERVSDVYSYKQFDAAEIDRLWTSILDFLPKEACNKLALAYPLTLWQLGHRSKAEARLAEMELSRETASFMLKKSNKNVEPHFAWIRSAVRSRYGLSQ</sequence>